<dbReference type="InterPro" id="IPR051127">
    <property type="entry name" value="Fungal_SecMet_Regulators"/>
</dbReference>
<keyword evidence="9" id="KW-1185">Reference proteome</keyword>
<dbReference type="InterPro" id="IPR001138">
    <property type="entry name" value="Zn2Cys6_DnaBD"/>
</dbReference>
<dbReference type="GO" id="GO:0006351">
    <property type="term" value="P:DNA-templated transcription"/>
    <property type="evidence" value="ECO:0007669"/>
    <property type="project" value="InterPro"/>
</dbReference>
<keyword evidence="5" id="KW-0539">Nucleus</keyword>
<evidence type="ECO:0000256" key="3">
    <source>
        <dbReference type="ARBA" id="ARBA00023125"/>
    </source>
</evidence>
<sequence>MEEEEASQPARKRHRVAVACDECRRRKIRCDGVQPLCSFCRQQGLTCAYHKGPQRVQVSQDYLESLIRQVHDLKRTSDPLASQNKEETVQAPYDGYMDQHAGDSATESAYSTVSSSMCGPTHQDADRPPSLISLQRTPRGPQVNTMAGSPHVVPALEDALSVTESATDTIVCAGSPPPASGGSYFGASSTPAFLDAVQAMAAPGDGRDHSARARTRARPRTGDKRNAAATHASKKKPSLGIQSLPPRWTADHLVDTYFSHVCITFTVLHEPTFREEYEQLWRPGSRPPEPVRLCVAHAVFALGALFSDRLPAEESESQAENLFVQARELCDLDNLDEGSLATVQALLLMGHYLHVKRDSRCWYIFGLAIRTAQGLGLHLSDINNKYDVVERETRKRCWCGCLVMDAMLAMTFGRPTMILPEYYQNVQLPEPVHDEQVTAVGISPRPATAEGDDGAKPPNILLFIQRVELCVILHGILRTLYEPGKCFGESITLRVREMAELDQQLSAWLARLPPTMRMRKPQEETAQPSSNTNGSVPSHMIHTRYLTVRILLTRPSLVAVACATASNSPEADLDRDALAHLDHSFALCAAQACVDTSKRLIDHIRTDTGLQRRVVGATWYNTNCVFNAALVIFSAHIIPGLQARVSGMGHWQSCIDLMRSFSHNCRSARACLSMLELLNSRLAQSKRNMESQHVEFEEVPSDFSNFTACPPWTAVTEWTESFGFDELLLGGEFGFLQDVVQITDA</sequence>
<dbReference type="PROSITE" id="PS00463">
    <property type="entry name" value="ZN2_CY6_FUNGAL_1"/>
    <property type="match status" value="1"/>
</dbReference>
<feature type="compositionally biased region" description="Polar residues" evidence="6">
    <location>
        <begin position="105"/>
        <end position="118"/>
    </location>
</feature>
<dbReference type="Pfam" id="PF00172">
    <property type="entry name" value="Zn_clus"/>
    <property type="match status" value="1"/>
</dbReference>
<evidence type="ECO:0000256" key="5">
    <source>
        <dbReference type="ARBA" id="ARBA00023242"/>
    </source>
</evidence>
<dbReference type="InterPro" id="IPR007219">
    <property type="entry name" value="XnlR_reg_dom"/>
</dbReference>
<feature type="domain" description="Zn(2)-C6 fungal-type" evidence="7">
    <location>
        <begin position="19"/>
        <end position="49"/>
    </location>
</feature>
<keyword evidence="3" id="KW-0238">DNA-binding</keyword>
<evidence type="ECO:0000256" key="6">
    <source>
        <dbReference type="SAM" id="MobiDB-lite"/>
    </source>
</evidence>
<dbReference type="CDD" id="cd00067">
    <property type="entry name" value="GAL4"/>
    <property type="match status" value="1"/>
</dbReference>
<evidence type="ECO:0000256" key="4">
    <source>
        <dbReference type="ARBA" id="ARBA00023163"/>
    </source>
</evidence>
<dbReference type="SUPFAM" id="SSF57701">
    <property type="entry name" value="Zn2/Cys6 DNA-binding domain"/>
    <property type="match status" value="1"/>
</dbReference>
<dbReference type="AlphaFoldDB" id="A0A1J7INH5"/>
<dbReference type="GO" id="GO:0000978">
    <property type="term" value="F:RNA polymerase II cis-regulatory region sequence-specific DNA binding"/>
    <property type="evidence" value="ECO:0007669"/>
    <property type="project" value="TreeGrafter"/>
</dbReference>
<organism evidence="8 9">
    <name type="scientific">Coniochaeta ligniaria NRRL 30616</name>
    <dbReference type="NCBI Taxonomy" id="1408157"/>
    <lineage>
        <taxon>Eukaryota</taxon>
        <taxon>Fungi</taxon>
        <taxon>Dikarya</taxon>
        <taxon>Ascomycota</taxon>
        <taxon>Pezizomycotina</taxon>
        <taxon>Sordariomycetes</taxon>
        <taxon>Sordariomycetidae</taxon>
        <taxon>Coniochaetales</taxon>
        <taxon>Coniochaetaceae</taxon>
        <taxon>Coniochaeta</taxon>
    </lineage>
</organism>
<dbReference type="STRING" id="1408157.A0A1J7INH5"/>
<dbReference type="GO" id="GO:0008270">
    <property type="term" value="F:zinc ion binding"/>
    <property type="evidence" value="ECO:0007669"/>
    <property type="project" value="InterPro"/>
</dbReference>
<evidence type="ECO:0000313" key="9">
    <source>
        <dbReference type="Proteomes" id="UP000182658"/>
    </source>
</evidence>
<evidence type="ECO:0000313" key="8">
    <source>
        <dbReference type="EMBL" id="OIW28747.1"/>
    </source>
</evidence>
<name>A0A1J7INH5_9PEZI</name>
<feature type="region of interest" description="Disordered" evidence="6">
    <location>
        <begin position="202"/>
        <end position="242"/>
    </location>
</feature>
<dbReference type="PANTHER" id="PTHR47424">
    <property type="entry name" value="REGULATORY PROTEIN GAL4"/>
    <property type="match status" value="1"/>
</dbReference>
<dbReference type="Pfam" id="PF04082">
    <property type="entry name" value="Fungal_trans"/>
    <property type="match status" value="1"/>
</dbReference>
<feature type="region of interest" description="Disordered" evidence="6">
    <location>
        <begin position="99"/>
        <end position="126"/>
    </location>
</feature>
<dbReference type="Gene3D" id="4.10.240.10">
    <property type="entry name" value="Zn(2)-C6 fungal-type DNA-binding domain"/>
    <property type="match status" value="1"/>
</dbReference>
<dbReference type="EMBL" id="KV875098">
    <property type="protein sequence ID" value="OIW28747.1"/>
    <property type="molecule type" value="Genomic_DNA"/>
</dbReference>
<evidence type="ECO:0000259" key="7">
    <source>
        <dbReference type="PROSITE" id="PS50048"/>
    </source>
</evidence>
<dbReference type="GO" id="GO:0000435">
    <property type="term" value="P:positive regulation of transcription from RNA polymerase II promoter by galactose"/>
    <property type="evidence" value="ECO:0007669"/>
    <property type="project" value="TreeGrafter"/>
</dbReference>
<gene>
    <name evidence="8" type="ORF">CONLIGDRAFT_390808</name>
</gene>
<proteinExistence type="predicted"/>
<dbReference type="GO" id="GO:0000981">
    <property type="term" value="F:DNA-binding transcription factor activity, RNA polymerase II-specific"/>
    <property type="evidence" value="ECO:0007669"/>
    <property type="project" value="InterPro"/>
</dbReference>
<keyword evidence="4" id="KW-0804">Transcription</keyword>
<dbReference type="InParanoid" id="A0A1J7INH5"/>
<keyword evidence="1" id="KW-0479">Metal-binding</keyword>
<dbReference type="CDD" id="cd12148">
    <property type="entry name" value="fungal_TF_MHR"/>
    <property type="match status" value="1"/>
</dbReference>
<dbReference type="PROSITE" id="PS50048">
    <property type="entry name" value="ZN2_CY6_FUNGAL_2"/>
    <property type="match status" value="1"/>
</dbReference>
<evidence type="ECO:0000256" key="1">
    <source>
        <dbReference type="ARBA" id="ARBA00022723"/>
    </source>
</evidence>
<dbReference type="OrthoDB" id="424974at2759"/>
<dbReference type="SMART" id="SM00066">
    <property type="entry name" value="GAL4"/>
    <property type="match status" value="1"/>
</dbReference>
<keyword evidence="2" id="KW-0805">Transcription regulation</keyword>
<accession>A0A1J7INH5</accession>
<dbReference type="Proteomes" id="UP000182658">
    <property type="component" value="Unassembled WGS sequence"/>
</dbReference>
<evidence type="ECO:0000256" key="2">
    <source>
        <dbReference type="ARBA" id="ARBA00023015"/>
    </source>
</evidence>
<dbReference type="SMART" id="SM00906">
    <property type="entry name" value="Fungal_trans"/>
    <property type="match status" value="1"/>
</dbReference>
<dbReference type="InterPro" id="IPR036864">
    <property type="entry name" value="Zn2-C6_fun-type_DNA-bd_sf"/>
</dbReference>
<dbReference type="PANTHER" id="PTHR47424:SF3">
    <property type="entry name" value="REGULATORY PROTEIN GAL4"/>
    <property type="match status" value="1"/>
</dbReference>
<dbReference type="GO" id="GO:0005634">
    <property type="term" value="C:nucleus"/>
    <property type="evidence" value="ECO:0007669"/>
    <property type="project" value="TreeGrafter"/>
</dbReference>
<protein>
    <recommendedName>
        <fullName evidence="7">Zn(2)-C6 fungal-type domain-containing protein</fullName>
    </recommendedName>
</protein>
<reference evidence="8 9" key="1">
    <citation type="submission" date="2016-10" db="EMBL/GenBank/DDBJ databases">
        <title>Draft genome sequence of Coniochaeta ligniaria NRRL30616, a lignocellulolytic fungus for bioabatement of inhibitors in plant biomass hydrolysates.</title>
        <authorList>
            <consortium name="DOE Joint Genome Institute"/>
            <person name="Jimenez D.J."/>
            <person name="Hector R.E."/>
            <person name="Riley R."/>
            <person name="Sun H."/>
            <person name="Grigoriev I.V."/>
            <person name="Van Elsas J.D."/>
            <person name="Nichols N.N."/>
        </authorList>
    </citation>
    <scope>NUCLEOTIDE SEQUENCE [LARGE SCALE GENOMIC DNA]</scope>
    <source>
        <strain evidence="8 9">NRRL 30616</strain>
    </source>
</reference>